<reference evidence="1 2" key="1">
    <citation type="submission" date="2018-08" db="EMBL/GenBank/DDBJ databases">
        <title>A genome reference for cultivated species of the human gut microbiota.</title>
        <authorList>
            <person name="Zou Y."/>
            <person name="Xue W."/>
            <person name="Luo G."/>
        </authorList>
    </citation>
    <scope>NUCLEOTIDE SEQUENCE [LARGE SCALE GENOMIC DNA]</scope>
    <source>
        <strain evidence="1 2">AF22-3AC</strain>
    </source>
</reference>
<gene>
    <name evidence="1" type="ORF">DWX97_26890</name>
</gene>
<dbReference type="Proteomes" id="UP000283341">
    <property type="component" value="Unassembled WGS sequence"/>
</dbReference>
<dbReference type="RefSeq" id="WP_118404160.1">
    <property type="nucleotide sequence ID" value="NZ_JADNFX010000072.1"/>
</dbReference>
<evidence type="ECO:0000313" key="2">
    <source>
        <dbReference type="Proteomes" id="UP000283341"/>
    </source>
</evidence>
<organism evidence="1 2">
    <name type="scientific">Bacteroides cellulosilyticus</name>
    <dbReference type="NCBI Taxonomy" id="246787"/>
    <lineage>
        <taxon>Bacteria</taxon>
        <taxon>Pseudomonadati</taxon>
        <taxon>Bacteroidota</taxon>
        <taxon>Bacteroidia</taxon>
        <taxon>Bacteroidales</taxon>
        <taxon>Bacteroidaceae</taxon>
        <taxon>Bacteroides</taxon>
    </lineage>
</organism>
<accession>A0A412HZ79</accession>
<dbReference type="EMBL" id="QRVJ01000055">
    <property type="protein sequence ID" value="RGS29896.1"/>
    <property type="molecule type" value="Genomic_DNA"/>
</dbReference>
<proteinExistence type="predicted"/>
<protein>
    <submittedName>
        <fullName evidence="1">Uncharacterized protein</fullName>
    </submittedName>
</protein>
<name>A0A412HZ79_9BACE</name>
<sequence>MNVRKRLYDDFLRPSKIGEYEKIIKTAVEEGYEFHTILSFEEVREQLDSQKKYLILRRDIDTADSAFLYKMLEIEKRYHARCSYYFRLSTKNCKLMQAIQLAGGESSYHYEEFATYCYKHRIRNREKGLTHLDEIRANFVKNLNYLRKKTGLPCLTVASHGDYVNTKLGVQNTILMTDEVRMQVGLVREAYDEEHMDALTCRLADQVLTDTFTEQAIAAIKRGEPILELLTHPRQWNSPFFVNLREEIGRVVKQIYMCL</sequence>
<evidence type="ECO:0000313" key="1">
    <source>
        <dbReference type="EMBL" id="RGS29896.1"/>
    </source>
</evidence>
<comment type="caution">
    <text evidence="1">The sequence shown here is derived from an EMBL/GenBank/DDBJ whole genome shotgun (WGS) entry which is preliminary data.</text>
</comment>
<dbReference type="AlphaFoldDB" id="A0A412HZ79"/>